<dbReference type="EMBL" id="BTSX01000004">
    <property type="protein sequence ID" value="GMS96578.1"/>
    <property type="molecule type" value="Genomic_DNA"/>
</dbReference>
<reference evidence="3" key="1">
    <citation type="submission" date="2023-10" db="EMBL/GenBank/DDBJ databases">
        <title>Genome assembly of Pristionchus species.</title>
        <authorList>
            <person name="Yoshida K."/>
            <person name="Sommer R.J."/>
        </authorList>
    </citation>
    <scope>NUCLEOTIDE SEQUENCE</scope>
    <source>
        <strain evidence="3">RS0144</strain>
    </source>
</reference>
<feature type="non-terminal residue" evidence="3">
    <location>
        <position position="1"/>
    </location>
</feature>
<comment type="caution">
    <text evidence="3">The sequence shown here is derived from an EMBL/GenBank/DDBJ whole genome shotgun (WGS) entry which is preliminary data.</text>
</comment>
<proteinExistence type="predicted"/>
<name>A0AAV5TQL9_9BILA</name>
<dbReference type="InterPro" id="IPR002048">
    <property type="entry name" value="EF_hand_dom"/>
</dbReference>
<evidence type="ECO:0000313" key="4">
    <source>
        <dbReference type="Proteomes" id="UP001432027"/>
    </source>
</evidence>
<dbReference type="InterPro" id="IPR018247">
    <property type="entry name" value="EF_Hand_1_Ca_BS"/>
</dbReference>
<dbReference type="PROSITE" id="PS00018">
    <property type="entry name" value="EF_HAND_1"/>
    <property type="match status" value="1"/>
</dbReference>
<sequence>LLSLVAPAVQECCKQRTFSTCDGNGACNIFCCNCDGGCISPRLKIEWWQIFKRSITEESQADSRSLLLDSVDANGDGNISEEEGINFLMNGTLSVSAKRDILHDEWLVKMDSNGDGFIQPGEFDGA</sequence>
<evidence type="ECO:0000259" key="2">
    <source>
        <dbReference type="Pfam" id="PF13202"/>
    </source>
</evidence>
<dbReference type="Pfam" id="PF13202">
    <property type="entry name" value="EF-hand_5"/>
    <property type="match status" value="2"/>
</dbReference>
<dbReference type="InterPro" id="IPR011992">
    <property type="entry name" value="EF-hand-dom_pair"/>
</dbReference>
<evidence type="ECO:0000256" key="1">
    <source>
        <dbReference type="ARBA" id="ARBA00022837"/>
    </source>
</evidence>
<feature type="domain" description="EF-hand" evidence="2">
    <location>
        <begin position="104"/>
        <end position="123"/>
    </location>
</feature>
<dbReference type="Proteomes" id="UP001432027">
    <property type="component" value="Unassembled WGS sequence"/>
</dbReference>
<keyword evidence="4" id="KW-1185">Reference proteome</keyword>
<protein>
    <recommendedName>
        <fullName evidence="2">EF-hand domain-containing protein</fullName>
    </recommendedName>
</protein>
<dbReference type="Gene3D" id="3.30.70.2800">
    <property type="match status" value="1"/>
</dbReference>
<organism evidence="3 4">
    <name type="scientific">Pristionchus entomophagus</name>
    <dbReference type="NCBI Taxonomy" id="358040"/>
    <lineage>
        <taxon>Eukaryota</taxon>
        <taxon>Metazoa</taxon>
        <taxon>Ecdysozoa</taxon>
        <taxon>Nematoda</taxon>
        <taxon>Chromadorea</taxon>
        <taxon>Rhabditida</taxon>
        <taxon>Rhabditina</taxon>
        <taxon>Diplogasteromorpha</taxon>
        <taxon>Diplogasteroidea</taxon>
        <taxon>Neodiplogasteridae</taxon>
        <taxon>Pristionchus</taxon>
    </lineage>
</organism>
<feature type="domain" description="EF-hand" evidence="2">
    <location>
        <begin position="68"/>
        <end position="83"/>
    </location>
</feature>
<dbReference type="Gene3D" id="1.10.238.10">
    <property type="entry name" value="EF-hand"/>
    <property type="match status" value="1"/>
</dbReference>
<feature type="non-terminal residue" evidence="3">
    <location>
        <position position="126"/>
    </location>
</feature>
<dbReference type="SUPFAM" id="SSF47473">
    <property type="entry name" value="EF-hand"/>
    <property type="match status" value="1"/>
</dbReference>
<keyword evidence="1" id="KW-0106">Calcium</keyword>
<evidence type="ECO:0000313" key="3">
    <source>
        <dbReference type="EMBL" id="GMS96578.1"/>
    </source>
</evidence>
<dbReference type="AlphaFoldDB" id="A0AAV5TQL9"/>
<accession>A0AAV5TQL9</accession>
<dbReference type="GO" id="GO:0005509">
    <property type="term" value="F:calcium ion binding"/>
    <property type="evidence" value="ECO:0007669"/>
    <property type="project" value="InterPro"/>
</dbReference>
<gene>
    <name evidence="3" type="ORF">PENTCL1PPCAC_18753</name>
</gene>